<evidence type="ECO:0000313" key="8">
    <source>
        <dbReference type="Proteomes" id="UP000307380"/>
    </source>
</evidence>
<keyword evidence="4 6" id="KW-1133">Transmembrane helix</keyword>
<evidence type="ECO:0000256" key="4">
    <source>
        <dbReference type="ARBA" id="ARBA00022989"/>
    </source>
</evidence>
<name>A0A4S4FZT9_9MICO</name>
<proteinExistence type="predicted"/>
<keyword evidence="3 6" id="KW-0812">Transmembrane</keyword>
<sequence>MSTDARDPLQHAADAGAIGARERVRERVDALSERFEEPVRAVTDITQRTMALFPVRVWRRFLARNGFLLSAGIAYQALFAIFAAIYIVFAIAGLLLAGSPSAVQTIIDAINNVVPDFIGDPGVVSREAVMQIADSSASLLGWTGAIALGGFIWTAIGWMTYSRMAVRSMFGLPKDTRNYVLLKARDFVVSLTFGGILLVGAAVALASTTALKWVLGLFGLDTTVWSTLTVGAIGLAVVYAIDLVVLITMFRFLSGAAVPWRRLWGGSLLGAGALLVIQLGGSYLVGSATKNPLLATFAVFIGLLLWFRLSALVTLVAAAWVFTAASDRNVSLRRVTPQQLERERQQEEQRALLVAVRVELRDARAELATAGWLRRAAVRRRVRAAEEELAELENASRVIPRS</sequence>
<keyword evidence="8" id="KW-1185">Reference proteome</keyword>
<feature type="transmembrane region" description="Helical" evidence="6">
    <location>
        <begin position="263"/>
        <end position="285"/>
    </location>
</feature>
<feature type="transmembrane region" description="Helical" evidence="6">
    <location>
        <begin position="139"/>
        <end position="161"/>
    </location>
</feature>
<dbReference type="RefSeq" id="WP_136421104.1">
    <property type="nucleotide sequence ID" value="NZ_SSSN01000001.1"/>
</dbReference>
<comment type="caution">
    <text evidence="7">The sequence shown here is derived from an EMBL/GenBank/DDBJ whole genome shotgun (WGS) entry which is preliminary data.</text>
</comment>
<feature type="transmembrane region" description="Helical" evidence="6">
    <location>
        <begin position="66"/>
        <end position="96"/>
    </location>
</feature>
<evidence type="ECO:0000256" key="3">
    <source>
        <dbReference type="ARBA" id="ARBA00022692"/>
    </source>
</evidence>
<dbReference type="EMBL" id="SSSN01000001">
    <property type="protein sequence ID" value="THG36393.1"/>
    <property type="molecule type" value="Genomic_DNA"/>
</dbReference>
<evidence type="ECO:0000313" key="7">
    <source>
        <dbReference type="EMBL" id="THG36393.1"/>
    </source>
</evidence>
<dbReference type="PANTHER" id="PTHR30213">
    <property type="entry name" value="INNER MEMBRANE PROTEIN YHJD"/>
    <property type="match status" value="1"/>
</dbReference>
<dbReference type="OrthoDB" id="3229302at2"/>
<keyword evidence="2" id="KW-1003">Cell membrane</keyword>
<evidence type="ECO:0000256" key="2">
    <source>
        <dbReference type="ARBA" id="ARBA00022475"/>
    </source>
</evidence>
<dbReference type="InterPro" id="IPR017039">
    <property type="entry name" value="Virul_fac_BrkB"/>
</dbReference>
<feature type="transmembrane region" description="Helical" evidence="6">
    <location>
        <begin position="187"/>
        <end position="208"/>
    </location>
</feature>
<reference evidence="7 8" key="1">
    <citation type="submission" date="2019-04" db="EMBL/GenBank/DDBJ databases">
        <authorList>
            <person name="Jiang L."/>
        </authorList>
    </citation>
    <scope>NUCLEOTIDE SEQUENCE [LARGE SCALE GENOMIC DNA]</scope>
    <source>
        <strain evidence="7 8">YIM 131861</strain>
    </source>
</reference>
<dbReference type="PANTHER" id="PTHR30213:SF1">
    <property type="entry name" value="INNER MEMBRANE PROTEIN YHJD"/>
    <property type="match status" value="1"/>
</dbReference>
<feature type="transmembrane region" description="Helical" evidence="6">
    <location>
        <begin position="297"/>
        <end position="324"/>
    </location>
</feature>
<feature type="transmembrane region" description="Helical" evidence="6">
    <location>
        <begin position="228"/>
        <end position="251"/>
    </location>
</feature>
<organism evidence="7 8">
    <name type="scientific">Orlajensenia flava</name>
    <dbReference type="NCBI Taxonomy" id="2565934"/>
    <lineage>
        <taxon>Bacteria</taxon>
        <taxon>Bacillati</taxon>
        <taxon>Actinomycetota</taxon>
        <taxon>Actinomycetes</taxon>
        <taxon>Micrococcales</taxon>
        <taxon>Microbacteriaceae</taxon>
        <taxon>Orlajensenia</taxon>
    </lineage>
</organism>
<accession>A0A4S4FZT9</accession>
<keyword evidence="5 6" id="KW-0472">Membrane</keyword>
<evidence type="ECO:0000256" key="6">
    <source>
        <dbReference type="SAM" id="Phobius"/>
    </source>
</evidence>
<dbReference type="AlphaFoldDB" id="A0A4S4FZT9"/>
<evidence type="ECO:0000256" key="5">
    <source>
        <dbReference type="ARBA" id="ARBA00023136"/>
    </source>
</evidence>
<comment type="subcellular location">
    <subcellularLocation>
        <location evidence="1">Cell membrane</location>
        <topology evidence="1">Multi-pass membrane protein</topology>
    </subcellularLocation>
</comment>
<gene>
    <name evidence="7" type="ORF">E6C70_00210</name>
</gene>
<evidence type="ECO:0000256" key="1">
    <source>
        <dbReference type="ARBA" id="ARBA00004651"/>
    </source>
</evidence>
<dbReference type="Pfam" id="PF03631">
    <property type="entry name" value="Virul_fac_BrkB"/>
    <property type="match status" value="1"/>
</dbReference>
<dbReference type="Proteomes" id="UP000307380">
    <property type="component" value="Unassembled WGS sequence"/>
</dbReference>
<protein>
    <submittedName>
        <fullName evidence="7">YihY/virulence factor BrkB family protein</fullName>
    </submittedName>
</protein>
<dbReference type="GO" id="GO:0005886">
    <property type="term" value="C:plasma membrane"/>
    <property type="evidence" value="ECO:0007669"/>
    <property type="project" value="UniProtKB-SubCell"/>
</dbReference>